<reference evidence="4" key="3">
    <citation type="submission" date="2025-04" db="UniProtKB">
        <authorList>
            <consortium name="RefSeq"/>
        </authorList>
    </citation>
    <scope>IDENTIFICATION</scope>
    <source>
        <strain evidence="4">CBS 781.70</strain>
    </source>
</reference>
<reference evidence="4" key="2">
    <citation type="submission" date="2020-04" db="EMBL/GenBank/DDBJ databases">
        <authorList>
            <consortium name="NCBI Genome Project"/>
        </authorList>
    </citation>
    <scope>NUCLEOTIDE SEQUENCE</scope>
    <source>
        <strain evidence="4">CBS 781.70</strain>
    </source>
</reference>
<dbReference type="GO" id="GO:0032221">
    <property type="term" value="C:Rpd3S complex"/>
    <property type="evidence" value="ECO:0007669"/>
    <property type="project" value="TreeGrafter"/>
</dbReference>
<feature type="region of interest" description="Disordered" evidence="1">
    <location>
        <begin position="170"/>
        <end position="189"/>
    </location>
</feature>
<protein>
    <submittedName>
        <fullName evidence="2 4">Uncharacterized protein</fullName>
    </submittedName>
</protein>
<dbReference type="GO" id="GO:0006357">
    <property type="term" value="P:regulation of transcription by RNA polymerase II"/>
    <property type="evidence" value="ECO:0007669"/>
    <property type="project" value="TreeGrafter"/>
</dbReference>
<feature type="compositionally biased region" description="Polar residues" evidence="1">
    <location>
        <begin position="300"/>
        <end position="316"/>
    </location>
</feature>
<feature type="region of interest" description="Disordered" evidence="1">
    <location>
        <begin position="1"/>
        <end position="161"/>
    </location>
</feature>
<dbReference type="InterPro" id="IPR052819">
    <property type="entry name" value="Chromatin_regulatory_protein"/>
</dbReference>
<feature type="region of interest" description="Disordered" evidence="1">
    <location>
        <begin position="461"/>
        <end position="532"/>
    </location>
</feature>
<evidence type="ECO:0000313" key="3">
    <source>
        <dbReference type="Proteomes" id="UP000504638"/>
    </source>
</evidence>
<feature type="compositionally biased region" description="Polar residues" evidence="1">
    <location>
        <begin position="384"/>
        <end position="404"/>
    </location>
</feature>
<proteinExistence type="predicted"/>
<feature type="compositionally biased region" description="Polar residues" evidence="1">
    <location>
        <begin position="340"/>
        <end position="357"/>
    </location>
</feature>
<feature type="compositionally biased region" description="Low complexity" evidence="1">
    <location>
        <begin position="1"/>
        <end position="18"/>
    </location>
</feature>
<feature type="compositionally biased region" description="Polar residues" evidence="1">
    <location>
        <begin position="25"/>
        <end position="34"/>
    </location>
</feature>
<evidence type="ECO:0000313" key="4">
    <source>
        <dbReference type="RefSeq" id="XP_033530646.1"/>
    </source>
</evidence>
<reference evidence="2 4" key="1">
    <citation type="submission" date="2020-01" db="EMBL/GenBank/DDBJ databases">
        <authorList>
            <consortium name="DOE Joint Genome Institute"/>
            <person name="Haridas S."/>
            <person name="Albert R."/>
            <person name="Binder M."/>
            <person name="Bloem J."/>
            <person name="Labutti K."/>
            <person name="Salamov A."/>
            <person name="Andreopoulos B."/>
            <person name="Baker S.E."/>
            <person name="Barry K."/>
            <person name="Bills G."/>
            <person name="Bluhm B.H."/>
            <person name="Cannon C."/>
            <person name="Castanera R."/>
            <person name="Culley D.E."/>
            <person name="Daum C."/>
            <person name="Ezra D."/>
            <person name="Gonzalez J.B."/>
            <person name="Henrissat B."/>
            <person name="Kuo A."/>
            <person name="Liang C."/>
            <person name="Lipzen A."/>
            <person name="Lutzoni F."/>
            <person name="Magnuson J."/>
            <person name="Mondo S."/>
            <person name="Nolan M."/>
            <person name="Ohm R."/>
            <person name="Pangilinan J."/>
            <person name="Park H.-J."/>
            <person name="Ramirez L."/>
            <person name="Alfaro M."/>
            <person name="Sun H."/>
            <person name="Tritt A."/>
            <person name="Yoshinaga Y."/>
            <person name="Zwiers L.-H."/>
            <person name="Turgeon B.G."/>
            <person name="Goodwin S.B."/>
            <person name="Spatafora J.W."/>
            <person name="Crous P.W."/>
            <person name="Grigoriev I.V."/>
        </authorList>
    </citation>
    <scope>NUCLEOTIDE SEQUENCE</scope>
    <source>
        <strain evidence="2 4">CBS 781.70</strain>
    </source>
</reference>
<feature type="compositionally biased region" description="Basic and acidic residues" evidence="1">
    <location>
        <begin position="510"/>
        <end position="521"/>
    </location>
</feature>
<name>A0A6G1FT16_9PEZI</name>
<dbReference type="RefSeq" id="XP_033530646.1">
    <property type="nucleotide sequence ID" value="XM_033674116.1"/>
</dbReference>
<accession>A0A6G1FT16</accession>
<sequence>MPALRATRQSNRTSRTSSPYVHSPNEPSTQTTTKESNRVDPDVWDEPPLKDPAPSFEEHGFDRVGVLETMAPLGSLPSLKLKGKTKDSIRRSTLSRSALGNQSEDALDSAKTTPSIPPSRSQSHMPEGQPSRDVSEPRDEEEDEEYVPNGHGPVTRHSKPPTKLNISFAALNQNPPPVTPSRRRSKGRDRLLKESVTEAIKVAEQNGQILIAITLQTLLDNRTREVAVDDLIHDILHQRKMTASQVELMRRFFALSTKRMNSTRSRDRGYIKAITSIGAAENRQHTQFSPHPSHLPFHNNLPTNTPDSQPSHSIKSSPVHPSLDASSQPGSKRRSPRKVMTTNGTGKSTTNDQSQADQGRERARSVSSTSSLSSVDEAIVEEGSPSTVALKNLIGNSPRTSNRPNGPFRDLNRTMATFFGGQHNKKRSHDAMAGPMDAEAEQLLRKKFMRAFPDYHVDSSEIRSSVQRAKEAEERAPAPVEPSRTTRQSLAGPLLPPRTAHALQYPFAGRSREASPREGNKLKTAAARVKTS</sequence>
<gene>
    <name evidence="2 4" type="ORF">P152DRAFT_173281</name>
</gene>
<dbReference type="PANTHER" id="PTHR47636">
    <property type="entry name" value="TRANSCRIPTIONAL REGULATORY PROTEIN RCO1"/>
    <property type="match status" value="1"/>
</dbReference>
<organism evidence="2">
    <name type="scientific">Eremomyces bilateralis CBS 781.70</name>
    <dbReference type="NCBI Taxonomy" id="1392243"/>
    <lineage>
        <taxon>Eukaryota</taxon>
        <taxon>Fungi</taxon>
        <taxon>Dikarya</taxon>
        <taxon>Ascomycota</taxon>
        <taxon>Pezizomycotina</taxon>
        <taxon>Dothideomycetes</taxon>
        <taxon>Dothideomycetes incertae sedis</taxon>
        <taxon>Eremomycetales</taxon>
        <taxon>Eremomycetaceae</taxon>
        <taxon>Eremomyces</taxon>
    </lineage>
</organism>
<feature type="compositionally biased region" description="Polar residues" evidence="1">
    <location>
        <begin position="91"/>
        <end position="124"/>
    </location>
</feature>
<dbReference type="GeneID" id="54414686"/>
<dbReference type="PANTHER" id="PTHR47636:SF1">
    <property type="entry name" value="TRANSCRIPTIONAL REGULATORY PROTEIN RCO1"/>
    <property type="match status" value="1"/>
</dbReference>
<dbReference type="AlphaFoldDB" id="A0A6G1FT16"/>
<feature type="region of interest" description="Disordered" evidence="1">
    <location>
        <begin position="285"/>
        <end position="410"/>
    </location>
</feature>
<feature type="compositionally biased region" description="Low complexity" evidence="1">
    <location>
        <begin position="365"/>
        <end position="375"/>
    </location>
</feature>
<dbReference type="OrthoDB" id="5876363at2759"/>
<dbReference type="EMBL" id="ML975176">
    <property type="protein sequence ID" value="KAF1809015.1"/>
    <property type="molecule type" value="Genomic_DNA"/>
</dbReference>
<evidence type="ECO:0000256" key="1">
    <source>
        <dbReference type="SAM" id="MobiDB-lite"/>
    </source>
</evidence>
<keyword evidence="3" id="KW-1185">Reference proteome</keyword>
<evidence type="ECO:0000313" key="2">
    <source>
        <dbReference type="EMBL" id="KAF1809015.1"/>
    </source>
</evidence>
<dbReference type="Proteomes" id="UP000504638">
    <property type="component" value="Unplaced"/>
</dbReference>